<accession>A0A6G1JTK1</accession>
<feature type="compositionally biased region" description="Low complexity" evidence="1">
    <location>
        <begin position="80"/>
        <end position="91"/>
    </location>
</feature>
<organism evidence="2 3">
    <name type="scientific">Pleomassaria siparia CBS 279.74</name>
    <dbReference type="NCBI Taxonomy" id="1314801"/>
    <lineage>
        <taxon>Eukaryota</taxon>
        <taxon>Fungi</taxon>
        <taxon>Dikarya</taxon>
        <taxon>Ascomycota</taxon>
        <taxon>Pezizomycotina</taxon>
        <taxon>Dothideomycetes</taxon>
        <taxon>Pleosporomycetidae</taxon>
        <taxon>Pleosporales</taxon>
        <taxon>Pleomassariaceae</taxon>
        <taxon>Pleomassaria</taxon>
    </lineage>
</organism>
<feature type="region of interest" description="Disordered" evidence="1">
    <location>
        <begin position="80"/>
        <end position="127"/>
    </location>
</feature>
<dbReference type="PANTHER" id="PTHR40466:SF1">
    <property type="entry name" value="FUNGAL PROTEIN"/>
    <property type="match status" value="1"/>
</dbReference>
<reference evidence="2" key="1">
    <citation type="journal article" date="2020" name="Stud. Mycol.">
        <title>101 Dothideomycetes genomes: a test case for predicting lifestyles and emergence of pathogens.</title>
        <authorList>
            <person name="Haridas S."/>
            <person name="Albert R."/>
            <person name="Binder M."/>
            <person name="Bloem J."/>
            <person name="Labutti K."/>
            <person name="Salamov A."/>
            <person name="Andreopoulos B."/>
            <person name="Baker S."/>
            <person name="Barry K."/>
            <person name="Bills G."/>
            <person name="Bluhm B."/>
            <person name="Cannon C."/>
            <person name="Castanera R."/>
            <person name="Culley D."/>
            <person name="Daum C."/>
            <person name="Ezra D."/>
            <person name="Gonzalez J."/>
            <person name="Henrissat B."/>
            <person name="Kuo A."/>
            <person name="Liang C."/>
            <person name="Lipzen A."/>
            <person name="Lutzoni F."/>
            <person name="Magnuson J."/>
            <person name="Mondo S."/>
            <person name="Nolan M."/>
            <person name="Ohm R."/>
            <person name="Pangilinan J."/>
            <person name="Park H.-J."/>
            <person name="Ramirez L."/>
            <person name="Alfaro M."/>
            <person name="Sun H."/>
            <person name="Tritt A."/>
            <person name="Yoshinaga Y."/>
            <person name="Zwiers L.-H."/>
            <person name="Turgeon B."/>
            <person name="Goodwin S."/>
            <person name="Spatafora J."/>
            <person name="Crous P."/>
            <person name="Grigoriev I."/>
        </authorList>
    </citation>
    <scope>NUCLEOTIDE SEQUENCE</scope>
    <source>
        <strain evidence="2">CBS 279.74</strain>
    </source>
</reference>
<keyword evidence="3" id="KW-1185">Reference proteome</keyword>
<evidence type="ECO:0000313" key="2">
    <source>
        <dbReference type="EMBL" id="KAF2703939.1"/>
    </source>
</evidence>
<dbReference type="InterPro" id="IPR039965">
    <property type="entry name" value="C3H7.08c"/>
</dbReference>
<dbReference type="PANTHER" id="PTHR40466">
    <property type="entry name" value="EXPRESSED PROTEIN"/>
    <property type="match status" value="1"/>
</dbReference>
<evidence type="ECO:0000313" key="3">
    <source>
        <dbReference type="Proteomes" id="UP000799428"/>
    </source>
</evidence>
<dbReference type="OrthoDB" id="3141857at2759"/>
<dbReference type="AlphaFoldDB" id="A0A6G1JTK1"/>
<dbReference type="EMBL" id="MU005784">
    <property type="protein sequence ID" value="KAF2703939.1"/>
    <property type="molecule type" value="Genomic_DNA"/>
</dbReference>
<dbReference type="Proteomes" id="UP000799428">
    <property type="component" value="Unassembled WGS sequence"/>
</dbReference>
<proteinExistence type="predicted"/>
<protein>
    <submittedName>
        <fullName evidence="2">Uncharacterized protein</fullName>
    </submittedName>
</protein>
<evidence type="ECO:0000256" key="1">
    <source>
        <dbReference type="SAM" id="MobiDB-lite"/>
    </source>
</evidence>
<name>A0A6G1JTK1_9PLEO</name>
<gene>
    <name evidence="2" type="ORF">K504DRAFT_463012</name>
</gene>
<sequence length="155" mass="16598">MSSFIGRAAFRVAPRAAPRAAPRLRASAVPRRFASTEAAAATDRQASKDAITAGAKRDPELYVLMAIMSGVFGLAGWHFSRSPTSSSSERSVAQAVDSEPWKEGGGEGKYQYHPGGDPNAPKKDAPSALNVVIIPNVTLPKELHDQYNKWGKDGY</sequence>